<keyword evidence="4" id="KW-0067">ATP-binding</keyword>
<sequence>MSVLLRAYPFIPVRAKPHLAFLFRSVIGPLFPKTLPGTRNFFSVSASSTPSPTPSNDTLVQSPKAPQFPFKEALDWVSRTGFCGELSVDDVGKRVRLCGWVALHRVHGGLTFFNLRDHTGTVQVTTLPDDFPDAHSSINDLRLEYVVAVEGLVRQRPRESINKKMRTGYVEVAAEHVQVLNAVKSKLPFLVTTADDAKDSVKEEIRLRYRCLDLRRQQMNFNIMLRHNVVKLIRRHLEDVHGFVEIETPILSRSTPEGARDYLVPSRVQPGTFYALPQSPQLFKQMLMVSGFDKYYQVARCFRDEDLRADRQPEFTQLDMELAFTPLEDMLRLNEDLIRKVFLEIKGVHLPKPFPRLTYAEAMSRYGSDRPDLRFDLELKDVSDIFSDSPFRVFSDTLKSGGIIKVLCVPSAAKNYSNTALKKGDIYNEAIKSGAKGLPFLKVLDDGTIEGIPALVSSLDPTNKDQLLMHCSARPGDLILFAVGHHASVNKTLDRLRLFLANELGLVDNVSSVIFCCKYWFSFCPYIFLRFYFSLFVAFGSDLYSPGIRFFG</sequence>
<evidence type="ECO:0000256" key="3">
    <source>
        <dbReference type="ARBA" id="ARBA00022741"/>
    </source>
</evidence>
<evidence type="ECO:0000313" key="9">
    <source>
        <dbReference type="Proteomes" id="UP000237105"/>
    </source>
</evidence>
<keyword evidence="5" id="KW-0648">Protein biosynthesis</keyword>
<evidence type="ECO:0000256" key="1">
    <source>
        <dbReference type="ARBA" id="ARBA00006303"/>
    </source>
</evidence>
<dbReference type="NCBIfam" id="NF001750">
    <property type="entry name" value="PRK00476.1"/>
    <property type="match status" value="1"/>
</dbReference>
<dbReference type="Pfam" id="PF00152">
    <property type="entry name" value="tRNA-synt_2"/>
    <property type="match status" value="1"/>
</dbReference>
<organism evidence="8 9">
    <name type="scientific">Parasponia andersonii</name>
    <name type="common">Sponia andersonii</name>
    <dbReference type="NCBI Taxonomy" id="3476"/>
    <lineage>
        <taxon>Eukaryota</taxon>
        <taxon>Viridiplantae</taxon>
        <taxon>Streptophyta</taxon>
        <taxon>Embryophyta</taxon>
        <taxon>Tracheophyta</taxon>
        <taxon>Spermatophyta</taxon>
        <taxon>Magnoliopsida</taxon>
        <taxon>eudicotyledons</taxon>
        <taxon>Gunneridae</taxon>
        <taxon>Pentapetalae</taxon>
        <taxon>rosids</taxon>
        <taxon>fabids</taxon>
        <taxon>Rosales</taxon>
        <taxon>Cannabaceae</taxon>
        <taxon>Parasponia</taxon>
    </lineage>
</organism>
<dbReference type="Pfam" id="PF02938">
    <property type="entry name" value="GAD"/>
    <property type="match status" value="1"/>
</dbReference>
<evidence type="ECO:0000256" key="2">
    <source>
        <dbReference type="ARBA" id="ARBA00022598"/>
    </source>
</evidence>
<dbReference type="NCBIfam" id="TIGR00459">
    <property type="entry name" value="aspS_bact"/>
    <property type="match status" value="1"/>
</dbReference>
<comment type="similarity">
    <text evidence="1">Belongs to the class-II aminoacyl-tRNA synthetase family. Type 1 subfamily.</text>
</comment>
<dbReference type="GO" id="GO:0005739">
    <property type="term" value="C:mitochondrion"/>
    <property type="evidence" value="ECO:0007669"/>
    <property type="project" value="TreeGrafter"/>
</dbReference>
<dbReference type="GO" id="GO:0006422">
    <property type="term" value="P:aspartyl-tRNA aminoacylation"/>
    <property type="evidence" value="ECO:0007669"/>
    <property type="project" value="TreeGrafter"/>
</dbReference>
<dbReference type="Gene3D" id="3.30.1360.30">
    <property type="entry name" value="GAD-like domain"/>
    <property type="match status" value="1"/>
</dbReference>
<name>A0A2P5C270_PARAD</name>
<dbReference type="Pfam" id="PF01336">
    <property type="entry name" value="tRNA_anti-codon"/>
    <property type="match status" value="1"/>
</dbReference>
<dbReference type="PROSITE" id="PS50862">
    <property type="entry name" value="AA_TRNA_LIGASE_II"/>
    <property type="match status" value="1"/>
</dbReference>
<dbReference type="GO" id="GO:0005524">
    <property type="term" value="F:ATP binding"/>
    <property type="evidence" value="ECO:0007669"/>
    <property type="project" value="UniProtKB-KW"/>
</dbReference>
<dbReference type="InterPro" id="IPR047089">
    <property type="entry name" value="Asp-tRNA-ligase_1_N"/>
</dbReference>
<dbReference type="SUPFAM" id="SSF50249">
    <property type="entry name" value="Nucleic acid-binding proteins"/>
    <property type="match status" value="1"/>
</dbReference>
<dbReference type="InterPro" id="IPR029351">
    <property type="entry name" value="GAD_dom"/>
</dbReference>
<keyword evidence="9" id="KW-1185">Reference proteome</keyword>
<evidence type="ECO:0000313" key="8">
    <source>
        <dbReference type="EMBL" id="PON55163.1"/>
    </source>
</evidence>
<keyword evidence="6" id="KW-0030">Aminoacyl-tRNA synthetase</keyword>
<dbReference type="SUPFAM" id="SSF55681">
    <property type="entry name" value="Class II aaRS and biotin synthetases"/>
    <property type="match status" value="1"/>
</dbReference>
<dbReference type="InterPro" id="IPR012340">
    <property type="entry name" value="NA-bd_OB-fold"/>
</dbReference>
<dbReference type="InterPro" id="IPR004365">
    <property type="entry name" value="NA-bd_OB_tRNA"/>
</dbReference>
<comment type="caution">
    <text evidence="8">The sequence shown here is derived from an EMBL/GenBank/DDBJ whole genome shotgun (WGS) entry which is preliminary data.</text>
</comment>
<dbReference type="SUPFAM" id="SSF55261">
    <property type="entry name" value="GAD domain-like"/>
    <property type="match status" value="1"/>
</dbReference>
<dbReference type="InterPro" id="IPR004115">
    <property type="entry name" value="GAD-like_sf"/>
</dbReference>
<dbReference type="Gene3D" id="3.30.930.10">
    <property type="entry name" value="Bira Bifunctional Protein, Domain 2"/>
    <property type="match status" value="1"/>
</dbReference>
<dbReference type="Proteomes" id="UP000237105">
    <property type="component" value="Unassembled WGS sequence"/>
</dbReference>
<keyword evidence="2 8" id="KW-0436">Ligase</keyword>
<dbReference type="OrthoDB" id="439710at2759"/>
<evidence type="ECO:0000259" key="7">
    <source>
        <dbReference type="PROSITE" id="PS50862"/>
    </source>
</evidence>
<dbReference type="GO" id="GO:0004815">
    <property type="term" value="F:aspartate-tRNA ligase activity"/>
    <property type="evidence" value="ECO:0007669"/>
    <property type="project" value="TreeGrafter"/>
</dbReference>
<reference evidence="9" key="1">
    <citation type="submission" date="2016-06" db="EMBL/GenBank/DDBJ databases">
        <title>Parallel loss of symbiosis genes in relatives of nitrogen-fixing non-legume Parasponia.</title>
        <authorList>
            <person name="Van Velzen R."/>
            <person name="Holmer R."/>
            <person name="Bu F."/>
            <person name="Rutten L."/>
            <person name="Van Zeijl A."/>
            <person name="Liu W."/>
            <person name="Santuari L."/>
            <person name="Cao Q."/>
            <person name="Sharma T."/>
            <person name="Shen D."/>
            <person name="Roswanjaya Y."/>
            <person name="Wardhani T."/>
            <person name="Kalhor M.S."/>
            <person name="Jansen J."/>
            <person name="Van den Hoogen J."/>
            <person name="Gungor B."/>
            <person name="Hartog M."/>
            <person name="Hontelez J."/>
            <person name="Verver J."/>
            <person name="Yang W.-C."/>
            <person name="Schijlen E."/>
            <person name="Repin R."/>
            <person name="Schilthuizen M."/>
            <person name="Schranz E."/>
            <person name="Heidstra R."/>
            <person name="Miyata K."/>
            <person name="Fedorova E."/>
            <person name="Kohlen W."/>
            <person name="Bisseling T."/>
            <person name="Smit S."/>
            <person name="Geurts R."/>
        </authorList>
    </citation>
    <scope>NUCLEOTIDE SEQUENCE [LARGE SCALE GENOMIC DNA]</scope>
    <source>
        <strain evidence="9">cv. WU1-14</strain>
    </source>
</reference>
<dbReference type="PANTHER" id="PTHR22594:SF5">
    <property type="entry name" value="ASPARTATE--TRNA LIGASE, MITOCHONDRIAL"/>
    <property type="match status" value="1"/>
</dbReference>
<dbReference type="Gene3D" id="2.40.50.140">
    <property type="entry name" value="Nucleic acid-binding proteins"/>
    <property type="match status" value="1"/>
</dbReference>
<proteinExistence type="inferred from homology"/>
<dbReference type="GO" id="GO:0003676">
    <property type="term" value="F:nucleic acid binding"/>
    <property type="evidence" value="ECO:0007669"/>
    <property type="project" value="InterPro"/>
</dbReference>
<evidence type="ECO:0000256" key="6">
    <source>
        <dbReference type="ARBA" id="ARBA00023146"/>
    </source>
</evidence>
<dbReference type="InterPro" id="IPR006195">
    <property type="entry name" value="aa-tRNA-synth_II"/>
</dbReference>
<dbReference type="EMBL" id="JXTB01000186">
    <property type="protein sequence ID" value="PON55163.1"/>
    <property type="molecule type" value="Genomic_DNA"/>
</dbReference>
<dbReference type="InterPro" id="IPR045864">
    <property type="entry name" value="aa-tRNA-synth_II/BPL/LPL"/>
</dbReference>
<keyword evidence="3" id="KW-0547">Nucleotide-binding</keyword>
<dbReference type="AlphaFoldDB" id="A0A2P5C270"/>
<dbReference type="PRINTS" id="PR01042">
    <property type="entry name" value="TRNASYNTHASP"/>
</dbReference>
<dbReference type="InterPro" id="IPR004364">
    <property type="entry name" value="Aa-tRNA-synt_II"/>
</dbReference>
<feature type="domain" description="Aminoacyl-transfer RNA synthetases class-II family profile" evidence="7">
    <location>
        <begin position="225"/>
        <end position="379"/>
    </location>
</feature>
<dbReference type="InterPro" id="IPR004524">
    <property type="entry name" value="Asp-tRNA-ligase_1"/>
</dbReference>
<evidence type="ECO:0000256" key="5">
    <source>
        <dbReference type="ARBA" id="ARBA00022917"/>
    </source>
</evidence>
<protein>
    <submittedName>
        <fullName evidence="8">Aspartate-tRNA ligase, bacterial/mitochondrial-type</fullName>
    </submittedName>
</protein>
<gene>
    <name evidence="8" type="ORF">PanWU01x14_190910</name>
</gene>
<dbReference type="CDD" id="cd04317">
    <property type="entry name" value="EcAspRS_like_N"/>
    <property type="match status" value="1"/>
</dbReference>
<evidence type="ECO:0000256" key="4">
    <source>
        <dbReference type="ARBA" id="ARBA00022840"/>
    </source>
</evidence>
<dbReference type="STRING" id="3476.A0A2P5C270"/>
<accession>A0A2P5C270</accession>
<dbReference type="PANTHER" id="PTHR22594">
    <property type="entry name" value="ASPARTYL/LYSYL-TRNA SYNTHETASE"/>
    <property type="match status" value="1"/>
</dbReference>
<dbReference type="InterPro" id="IPR002312">
    <property type="entry name" value="Asp/Asn-tRNA-synth_IIb"/>
</dbReference>